<proteinExistence type="predicted"/>
<evidence type="ECO:0000313" key="3">
    <source>
        <dbReference type="Proteomes" id="UP000789342"/>
    </source>
</evidence>
<comment type="caution">
    <text evidence="2">The sequence shown here is derived from an EMBL/GenBank/DDBJ whole genome shotgun (WGS) entry which is preliminary data.</text>
</comment>
<reference evidence="2" key="1">
    <citation type="submission" date="2021-06" db="EMBL/GenBank/DDBJ databases">
        <authorList>
            <person name="Kallberg Y."/>
            <person name="Tangrot J."/>
            <person name="Rosling A."/>
        </authorList>
    </citation>
    <scope>NUCLEOTIDE SEQUENCE</scope>
    <source>
        <strain evidence="2">CL551</strain>
    </source>
</reference>
<gene>
    <name evidence="2" type="ORF">AMORRO_LOCUS17830</name>
</gene>
<dbReference type="InterPro" id="IPR001245">
    <property type="entry name" value="Ser-Thr/Tyr_kinase_cat_dom"/>
</dbReference>
<name>A0A9N9JNQ4_9GLOM</name>
<organism evidence="2 3">
    <name type="scientific">Acaulospora morrowiae</name>
    <dbReference type="NCBI Taxonomy" id="94023"/>
    <lineage>
        <taxon>Eukaryota</taxon>
        <taxon>Fungi</taxon>
        <taxon>Fungi incertae sedis</taxon>
        <taxon>Mucoromycota</taxon>
        <taxon>Glomeromycotina</taxon>
        <taxon>Glomeromycetes</taxon>
        <taxon>Diversisporales</taxon>
        <taxon>Acaulosporaceae</taxon>
        <taxon>Acaulospora</taxon>
    </lineage>
</organism>
<dbReference type="Proteomes" id="UP000789342">
    <property type="component" value="Unassembled WGS sequence"/>
</dbReference>
<feature type="domain" description="Serine-threonine/tyrosine-protein kinase catalytic" evidence="1">
    <location>
        <begin position="6"/>
        <end position="43"/>
    </location>
</feature>
<keyword evidence="3" id="KW-1185">Reference proteome</keyword>
<dbReference type="InterPro" id="IPR011009">
    <property type="entry name" value="Kinase-like_dom_sf"/>
</dbReference>
<sequence length="46" mass="5083">MDIFLGERPLIPTGTPQSIVTLIKSCWDAKPENRPTAAEIFNLLNA</sequence>
<accession>A0A9N9JNQ4</accession>
<dbReference type="EMBL" id="CAJVPV010057741">
    <property type="protein sequence ID" value="CAG8787171.1"/>
    <property type="molecule type" value="Genomic_DNA"/>
</dbReference>
<feature type="non-terminal residue" evidence="2">
    <location>
        <position position="46"/>
    </location>
</feature>
<evidence type="ECO:0000313" key="2">
    <source>
        <dbReference type="EMBL" id="CAG8787171.1"/>
    </source>
</evidence>
<dbReference type="AlphaFoldDB" id="A0A9N9JNQ4"/>
<evidence type="ECO:0000259" key="1">
    <source>
        <dbReference type="Pfam" id="PF07714"/>
    </source>
</evidence>
<protein>
    <submittedName>
        <fullName evidence="2">7768_t:CDS:1</fullName>
    </submittedName>
</protein>
<feature type="non-terminal residue" evidence="2">
    <location>
        <position position="1"/>
    </location>
</feature>
<dbReference type="SUPFAM" id="SSF56112">
    <property type="entry name" value="Protein kinase-like (PK-like)"/>
    <property type="match status" value="1"/>
</dbReference>
<dbReference type="OrthoDB" id="3205772at2759"/>
<dbReference type="Pfam" id="PF07714">
    <property type="entry name" value="PK_Tyr_Ser-Thr"/>
    <property type="match status" value="1"/>
</dbReference>
<dbReference type="GO" id="GO:0004672">
    <property type="term" value="F:protein kinase activity"/>
    <property type="evidence" value="ECO:0007669"/>
    <property type="project" value="InterPro"/>
</dbReference>
<dbReference type="Gene3D" id="1.10.510.10">
    <property type="entry name" value="Transferase(Phosphotransferase) domain 1"/>
    <property type="match status" value="1"/>
</dbReference>